<keyword evidence="2" id="KW-1185">Reference proteome</keyword>
<dbReference type="Proteomes" id="UP000634530">
    <property type="component" value="Chromosome"/>
</dbReference>
<dbReference type="KEGG" id="pvw:HU752_007430"/>
<accession>A0A9E6PNI5</accession>
<name>A0A9E6PNI5_9PSED</name>
<sequence>MMNFYVKLADGYRPGVLPQVKIPDGWREGLEMFVKTPDGWRTVWRRTIIFINTVERSGASVFELMGRPTKARNYIFINRATISGGGGGFSLRTGVFPTGSTLKIVNESYIRGAGGAGGYPNLGVPGATAILLDFPVSLDNRNGYIFGGGGGGGFIYWPNTLYSGGGGGAGLPGGMRGGMYQVSTYGVVYPTAGGLETGGAGGYYSVGWNGPAGGAPGTPGGNSTYAGGAGGNSIDKKGNSLTFEAGNSADRLKGNVV</sequence>
<gene>
    <name evidence="1" type="ORF">HU752_007430</name>
</gene>
<proteinExistence type="predicted"/>
<reference evidence="1 2" key="2">
    <citation type="journal article" date="2021" name="Microorganisms">
        <title>The Ever-Expanding Pseudomonas Genus: Description of 43 New Species and Partition of the Pseudomonas putida Group.</title>
        <authorList>
            <person name="Girard L."/>
            <person name="Lood C."/>
            <person name="Hofte M."/>
            <person name="Vandamme P."/>
            <person name="Rokni-Zadeh H."/>
            <person name="van Noort V."/>
            <person name="Lavigne R."/>
            <person name="De Mot R."/>
        </authorList>
    </citation>
    <scope>NUCLEOTIDE SEQUENCE [LARGE SCALE GENOMIC DNA]</scope>
    <source>
        <strain evidence="1 2">RW8P3</strain>
    </source>
</reference>
<protein>
    <submittedName>
        <fullName evidence="1">Uncharacterized protein</fullName>
    </submittedName>
</protein>
<evidence type="ECO:0000313" key="2">
    <source>
        <dbReference type="Proteomes" id="UP000634530"/>
    </source>
</evidence>
<evidence type="ECO:0000313" key="1">
    <source>
        <dbReference type="EMBL" id="QXI29780.1"/>
    </source>
</evidence>
<organism evidence="1 2">
    <name type="scientific">Pseudomonas vanderleydeniana</name>
    <dbReference type="NCBI Taxonomy" id="2745495"/>
    <lineage>
        <taxon>Bacteria</taxon>
        <taxon>Pseudomonadati</taxon>
        <taxon>Pseudomonadota</taxon>
        <taxon>Gammaproteobacteria</taxon>
        <taxon>Pseudomonadales</taxon>
        <taxon>Pseudomonadaceae</taxon>
        <taxon>Pseudomonas</taxon>
    </lineage>
</organism>
<dbReference type="RefSeq" id="WP_186681953.1">
    <property type="nucleotide sequence ID" value="NZ_CP077093.1"/>
</dbReference>
<reference evidence="1 2" key="1">
    <citation type="journal article" date="2020" name="Microorganisms">
        <title>Reliable Identification of Environmental Pseudomonas Isolates Using the rpoD Gene.</title>
        <authorList>
            <consortium name="The Broad Institute Genome Sequencing Platform"/>
            <person name="Girard L."/>
            <person name="Lood C."/>
            <person name="Rokni-Zadeh H."/>
            <person name="van Noort V."/>
            <person name="Lavigne R."/>
            <person name="De Mot R."/>
        </authorList>
    </citation>
    <scope>NUCLEOTIDE SEQUENCE [LARGE SCALE GENOMIC DNA]</scope>
    <source>
        <strain evidence="1 2">RW8P3</strain>
    </source>
</reference>
<dbReference type="EMBL" id="CP077093">
    <property type="protein sequence ID" value="QXI29780.1"/>
    <property type="molecule type" value="Genomic_DNA"/>
</dbReference>
<dbReference type="AlphaFoldDB" id="A0A9E6PNI5"/>